<dbReference type="Gene3D" id="1.20.1440.60">
    <property type="entry name" value="23S rRNA-intervening sequence"/>
    <property type="match status" value="1"/>
</dbReference>
<name>A0A2T6BRQ1_9FLAO</name>
<dbReference type="EMBL" id="QBKT01000012">
    <property type="protein sequence ID" value="PTX58738.1"/>
    <property type="molecule type" value="Genomic_DNA"/>
</dbReference>
<dbReference type="SUPFAM" id="SSF158446">
    <property type="entry name" value="IVS-encoded protein-like"/>
    <property type="match status" value="1"/>
</dbReference>
<dbReference type="InterPro" id="IPR012657">
    <property type="entry name" value="23S_rRNA-intervening_sequence"/>
</dbReference>
<dbReference type="OrthoDB" id="9811959at2"/>
<proteinExistence type="predicted"/>
<dbReference type="Proteomes" id="UP000244090">
    <property type="component" value="Unassembled WGS sequence"/>
</dbReference>
<evidence type="ECO:0000313" key="1">
    <source>
        <dbReference type="EMBL" id="PTX58738.1"/>
    </source>
</evidence>
<dbReference type="RefSeq" id="WP_108116615.1">
    <property type="nucleotide sequence ID" value="NZ_QBKT01000012.1"/>
</dbReference>
<reference evidence="1 2" key="1">
    <citation type="submission" date="2018-04" db="EMBL/GenBank/DDBJ databases">
        <title>Genomic Encyclopedia of Archaeal and Bacterial Type Strains, Phase II (KMG-II): from individual species to whole genera.</title>
        <authorList>
            <person name="Goeker M."/>
        </authorList>
    </citation>
    <scope>NUCLEOTIDE SEQUENCE [LARGE SCALE GENOMIC DNA]</scope>
    <source>
        <strain evidence="1 2">DSM 25731</strain>
    </source>
</reference>
<organism evidence="1 2">
    <name type="scientific">Kordia periserrulae</name>
    <dbReference type="NCBI Taxonomy" id="701523"/>
    <lineage>
        <taxon>Bacteria</taxon>
        <taxon>Pseudomonadati</taxon>
        <taxon>Bacteroidota</taxon>
        <taxon>Flavobacteriia</taxon>
        <taxon>Flavobacteriales</taxon>
        <taxon>Flavobacteriaceae</taxon>
        <taxon>Kordia</taxon>
    </lineage>
</organism>
<comment type="caution">
    <text evidence="1">The sequence shown here is derived from an EMBL/GenBank/DDBJ whole genome shotgun (WGS) entry which is preliminary data.</text>
</comment>
<dbReference type="PANTHER" id="PTHR38471:SF2">
    <property type="entry name" value="FOUR HELIX BUNDLE PROTEIN"/>
    <property type="match status" value="1"/>
</dbReference>
<dbReference type="CDD" id="cd16377">
    <property type="entry name" value="23S_rRNA_IVP_like"/>
    <property type="match status" value="1"/>
</dbReference>
<protein>
    <submittedName>
        <fullName evidence="1">Four helix bundle protein</fullName>
    </submittedName>
</protein>
<evidence type="ECO:0000313" key="2">
    <source>
        <dbReference type="Proteomes" id="UP000244090"/>
    </source>
</evidence>
<gene>
    <name evidence="1" type="ORF">C8N46_11246</name>
</gene>
<dbReference type="AlphaFoldDB" id="A0A2T6BRQ1"/>
<keyword evidence="2" id="KW-1185">Reference proteome</keyword>
<dbReference type="InterPro" id="IPR036583">
    <property type="entry name" value="23S_rRNA_IVS_sf"/>
</dbReference>
<sequence length="127" mass="14891">MKSKYYFKFEELKIYQKAILFGEEVNNQISSFPKEETYRLSSQFIRAADSIALNIAEGSASSDAQFNRYLQLAWDSAHECVVCSTKAKLRKFITQEQDEKNREMITEISKMITAYKNHLKKRMNTKK</sequence>
<dbReference type="NCBIfam" id="TIGR02436">
    <property type="entry name" value="four helix bundle protein"/>
    <property type="match status" value="1"/>
</dbReference>
<dbReference type="Pfam" id="PF05635">
    <property type="entry name" value="23S_rRNA_IVP"/>
    <property type="match status" value="1"/>
</dbReference>
<accession>A0A2T6BRQ1</accession>
<dbReference type="PANTHER" id="PTHR38471">
    <property type="entry name" value="FOUR HELIX BUNDLE PROTEIN"/>
    <property type="match status" value="1"/>
</dbReference>